<organism evidence="2 3">
    <name type="scientific">Chara braunii</name>
    <name type="common">Braun's stonewort</name>
    <dbReference type="NCBI Taxonomy" id="69332"/>
    <lineage>
        <taxon>Eukaryota</taxon>
        <taxon>Viridiplantae</taxon>
        <taxon>Streptophyta</taxon>
        <taxon>Charophyceae</taxon>
        <taxon>Charales</taxon>
        <taxon>Characeae</taxon>
        <taxon>Chara</taxon>
    </lineage>
</organism>
<dbReference type="EMBL" id="BFEA01000090">
    <property type="protein sequence ID" value="GBG67699.1"/>
    <property type="molecule type" value="Genomic_DNA"/>
</dbReference>
<name>A0A388KCD7_CHABU</name>
<evidence type="ECO:0008006" key="4">
    <source>
        <dbReference type="Google" id="ProtNLM"/>
    </source>
</evidence>
<sequence length="692" mass="78569">MGARLDKRMASVCPKLKGKEDEENKLKDEMESLHKENEKLRKLLLKGESEVEDDTVTKLQREIAELRRQVATKKVADDDIFAMKQEIEQLRVSALSKGSFGMELESLRTEVGRLKVQGVKDKKKAELWTGEALRPGNKRGNIAIGTPECSARCSPRPRWTDNLRDSDKWRQEYLKMKEMHRAASFEAEVLKDKRAAAEGEVFKLKEQLSKKATPQRFAVDGAEPAGDVNERFLFIEEQKKDLRNYKKSGLETMCQEAGLKLRSIDLMIADLAEFRADKALGTQSDKGKAKEDEVLVHEAPSWIRNNRNIHALGHCNLVKRFKDEVKMCMDQVGFSVPAVGNRDITGCFSLNGRGEDPCGAFSCPIEEVLKWRDRVKGLVCSPVDHNPGDTLVCCPLLYRKGLDKLFLENTGFEEVRDDETSLLQRMKVEYKEQGLNSFAKWDKNGRLGQAYATPKHKDIAKWRPICPSFAECNVRGSRIISRVVNELVWALPKRSHFNLKSTDLLVRQVKSVNADVGKNKVLLTAAYDVKEMFCNLPHDSIIKALTWLIDFWMRNGVNEMLVKKRGKGAKLMRGKKPDGWCTVEFNEVLDFVKFDLRNTFTTVGGKILRQRIGIPMGKPSSPSIACMLCAHSEFVFLLSLGTDRSLVHGICLIDDVSVFVKFRKGILKEKRRRGRFSGDSRNLMITISPWNV</sequence>
<evidence type="ECO:0000256" key="1">
    <source>
        <dbReference type="SAM" id="MobiDB-lite"/>
    </source>
</evidence>
<dbReference type="Gramene" id="GBG67699">
    <property type="protein sequence ID" value="GBG67699"/>
    <property type="gene ID" value="CBR_g827"/>
</dbReference>
<comment type="caution">
    <text evidence="2">The sequence shown here is derived from an EMBL/GenBank/DDBJ whole genome shotgun (WGS) entry which is preliminary data.</text>
</comment>
<dbReference type="AlphaFoldDB" id="A0A388KCD7"/>
<protein>
    <recommendedName>
        <fullName evidence="4">Reverse transcriptase domain-containing protein</fullName>
    </recommendedName>
</protein>
<reference evidence="2 3" key="1">
    <citation type="journal article" date="2018" name="Cell">
        <title>The Chara Genome: Secondary Complexity and Implications for Plant Terrestrialization.</title>
        <authorList>
            <person name="Nishiyama T."/>
            <person name="Sakayama H."/>
            <person name="Vries J.D."/>
            <person name="Buschmann H."/>
            <person name="Saint-Marcoux D."/>
            <person name="Ullrich K.K."/>
            <person name="Haas F.B."/>
            <person name="Vanderstraeten L."/>
            <person name="Becker D."/>
            <person name="Lang D."/>
            <person name="Vosolsobe S."/>
            <person name="Rombauts S."/>
            <person name="Wilhelmsson P.K.I."/>
            <person name="Janitza P."/>
            <person name="Kern R."/>
            <person name="Heyl A."/>
            <person name="Rumpler F."/>
            <person name="Villalobos L.I.A.C."/>
            <person name="Clay J.M."/>
            <person name="Skokan R."/>
            <person name="Toyoda A."/>
            <person name="Suzuki Y."/>
            <person name="Kagoshima H."/>
            <person name="Schijlen E."/>
            <person name="Tajeshwar N."/>
            <person name="Catarino B."/>
            <person name="Hetherington A.J."/>
            <person name="Saltykova A."/>
            <person name="Bonnot C."/>
            <person name="Breuninger H."/>
            <person name="Symeonidi A."/>
            <person name="Radhakrishnan G.V."/>
            <person name="Van Nieuwerburgh F."/>
            <person name="Deforce D."/>
            <person name="Chang C."/>
            <person name="Karol K.G."/>
            <person name="Hedrich R."/>
            <person name="Ulvskov P."/>
            <person name="Glockner G."/>
            <person name="Delwiche C.F."/>
            <person name="Petrasek J."/>
            <person name="Van de Peer Y."/>
            <person name="Friml J."/>
            <person name="Beilby M."/>
            <person name="Dolan L."/>
            <person name="Kohara Y."/>
            <person name="Sugano S."/>
            <person name="Fujiyama A."/>
            <person name="Delaux P.-M."/>
            <person name="Quint M."/>
            <person name="TheiBen G."/>
            <person name="Hagemann M."/>
            <person name="Harholt J."/>
            <person name="Dunand C."/>
            <person name="Zachgo S."/>
            <person name="Langdale J."/>
            <person name="Maumus F."/>
            <person name="Straeten D.V.D."/>
            <person name="Gould S.B."/>
            <person name="Rensing S.A."/>
        </authorList>
    </citation>
    <scope>NUCLEOTIDE SEQUENCE [LARGE SCALE GENOMIC DNA]</scope>
    <source>
        <strain evidence="2 3">S276</strain>
    </source>
</reference>
<dbReference type="Proteomes" id="UP000265515">
    <property type="component" value="Unassembled WGS sequence"/>
</dbReference>
<gene>
    <name evidence="2" type="ORF">CBR_g827</name>
</gene>
<keyword evidence="3" id="KW-1185">Reference proteome</keyword>
<accession>A0A388KCD7</accession>
<evidence type="ECO:0000313" key="3">
    <source>
        <dbReference type="Proteomes" id="UP000265515"/>
    </source>
</evidence>
<feature type="region of interest" description="Disordered" evidence="1">
    <location>
        <begin position="1"/>
        <end position="26"/>
    </location>
</feature>
<feature type="compositionally biased region" description="Basic and acidic residues" evidence="1">
    <location>
        <begin position="17"/>
        <end position="26"/>
    </location>
</feature>
<evidence type="ECO:0000313" key="2">
    <source>
        <dbReference type="EMBL" id="GBG67699.1"/>
    </source>
</evidence>
<proteinExistence type="predicted"/>